<keyword evidence="1" id="KW-0472">Membrane</keyword>
<dbReference type="Proteomes" id="UP000008560">
    <property type="component" value="Chromosome"/>
</dbReference>
<dbReference type="PATRIC" id="fig|862962.3.peg.3496"/>
<organism evidence="2 3">
    <name type="scientific">Bacteroides fragilis (strain 638R)</name>
    <dbReference type="NCBI Taxonomy" id="862962"/>
    <lineage>
        <taxon>Bacteria</taxon>
        <taxon>Pseudomonadati</taxon>
        <taxon>Bacteroidota</taxon>
        <taxon>Bacteroidia</taxon>
        <taxon>Bacteroidales</taxon>
        <taxon>Bacteroidaceae</taxon>
        <taxon>Bacteroides</taxon>
    </lineage>
</organism>
<dbReference type="EMBL" id="FQ312004">
    <property type="protein sequence ID" value="CBW23846.1"/>
    <property type="molecule type" value="Genomic_DNA"/>
</dbReference>
<feature type="transmembrane region" description="Helical" evidence="1">
    <location>
        <begin position="166"/>
        <end position="184"/>
    </location>
</feature>
<name>E1WV42_BACF6</name>
<feature type="transmembrane region" description="Helical" evidence="1">
    <location>
        <begin position="124"/>
        <end position="145"/>
    </location>
</feature>
<reference evidence="2 3" key="1">
    <citation type="journal article" date="2010" name="Microbiology">
        <title>Twenty-eight divergent polysaccharide loci specifying within- and amongst-strain capsule diversity in three strains of Bacteroides fragilis.</title>
        <authorList>
            <person name="Patrick S."/>
            <person name="Blakely G.W."/>
            <person name="Houston S."/>
            <person name="Moore J."/>
            <person name="Abratt V.R."/>
            <person name="Bertalan M."/>
            <person name="Cerdeno-Tarraga A.M."/>
            <person name="Quail M.A."/>
            <person name="Corton N."/>
            <person name="Corton C."/>
            <person name="Bignell A."/>
            <person name="Barron A."/>
            <person name="Clark L."/>
            <person name="Bentley S.D."/>
            <person name="Parkhill J."/>
        </authorList>
    </citation>
    <scope>NUCLEOTIDE SEQUENCE [LARGE SCALE GENOMIC DNA]</scope>
    <source>
        <strain evidence="2 3">638R</strain>
    </source>
</reference>
<feature type="transmembrane region" description="Helical" evidence="1">
    <location>
        <begin position="285"/>
        <end position="305"/>
    </location>
</feature>
<dbReference type="KEGG" id="bfg:BF638R_3381"/>
<gene>
    <name evidence="2" type="ordered locus">BF638R_3381</name>
</gene>
<proteinExistence type="predicted"/>
<accession>E1WV42</accession>
<evidence type="ECO:0000313" key="3">
    <source>
        <dbReference type="Proteomes" id="UP000008560"/>
    </source>
</evidence>
<dbReference type="HOGENOM" id="CLU_071494_0_0_10"/>
<dbReference type="AlphaFoldDB" id="E1WV42"/>
<keyword evidence="1" id="KW-1133">Transmembrane helix</keyword>
<feature type="transmembrane region" description="Helical" evidence="1">
    <location>
        <begin position="84"/>
        <end position="104"/>
    </location>
</feature>
<sequence>MDFMMDKTKKVRYVFSVFMVMLMVGIAEWTGEKEIIFPEMAALAVGLWVIDKRVWKVGRWQLIGLMTAGAVAGVCIVRYSMLPLLCNLCLAFAFAACCLLFSRATLIPQISACMLPVLLHTETWIYPSAVFLLSAVLVAGQRLMEKGGLRRETDYVLPGREWKKEIFRWAALLFWVSLVAALSISCECSYFIIPPLIVTFTEIVNSKAGFRNRPMQVFLFLVTGAALGTAFQIIGHTFLHLPETVVALLIICCLFAVFEWTGKYFAPAGALALIPLIVPQEGVHWLPLQAAAGAALFIAIGMLVFQQCYKWSKAQLIFCFTPTLLRRYLNRRRKE</sequence>
<evidence type="ECO:0000256" key="1">
    <source>
        <dbReference type="SAM" id="Phobius"/>
    </source>
</evidence>
<protein>
    <submittedName>
        <fullName evidence="2">Putative membrane protein</fullName>
    </submittedName>
</protein>
<feature type="transmembrane region" description="Helical" evidence="1">
    <location>
        <begin position="217"/>
        <end position="239"/>
    </location>
</feature>
<evidence type="ECO:0000313" key="2">
    <source>
        <dbReference type="EMBL" id="CBW23846.1"/>
    </source>
</evidence>
<feature type="transmembrane region" description="Helical" evidence="1">
    <location>
        <begin position="245"/>
        <end position="278"/>
    </location>
</feature>
<feature type="transmembrane region" description="Helical" evidence="1">
    <location>
        <begin position="12"/>
        <end position="30"/>
    </location>
</feature>
<feature type="transmembrane region" description="Helical" evidence="1">
    <location>
        <begin position="60"/>
        <end position="77"/>
    </location>
</feature>
<keyword evidence="1" id="KW-0812">Transmembrane</keyword>